<keyword evidence="5 6" id="KW-0687">Ribonucleoprotein</keyword>
<dbReference type="EMBL" id="MF167426">
    <property type="protein sequence ID" value="ASQ40215.1"/>
    <property type="molecule type" value="Genomic_DNA"/>
</dbReference>
<dbReference type="InterPro" id="IPR001014">
    <property type="entry name" value="Ribosomal_uL23_CS"/>
</dbReference>
<dbReference type="Gene3D" id="3.30.70.330">
    <property type="match status" value="1"/>
</dbReference>
<protein>
    <submittedName>
        <fullName evidence="7">Ribosomal protein L23</fullName>
    </submittedName>
</protein>
<name>A0A3G1IVY8_9EUKA</name>
<dbReference type="GO" id="GO:1990904">
    <property type="term" value="C:ribonucleoprotein complex"/>
    <property type="evidence" value="ECO:0007669"/>
    <property type="project" value="UniProtKB-KW"/>
</dbReference>
<geneLocation type="plastid" evidence="7"/>
<dbReference type="GO" id="GO:0006412">
    <property type="term" value="P:translation"/>
    <property type="evidence" value="ECO:0007669"/>
    <property type="project" value="InterPro"/>
</dbReference>
<dbReference type="HAMAP" id="MF_01369_B">
    <property type="entry name" value="Ribosomal_uL23_B"/>
    <property type="match status" value="1"/>
</dbReference>
<dbReference type="GeneID" id="38572619"/>
<evidence type="ECO:0000256" key="3">
    <source>
        <dbReference type="ARBA" id="ARBA00022884"/>
    </source>
</evidence>
<dbReference type="RefSeq" id="YP_009546154.1">
    <property type="nucleotide sequence ID" value="NC_040153.1"/>
</dbReference>
<dbReference type="Pfam" id="PF00276">
    <property type="entry name" value="Ribosomal_L23"/>
    <property type="match status" value="1"/>
</dbReference>
<dbReference type="GO" id="GO:0019843">
    <property type="term" value="F:rRNA binding"/>
    <property type="evidence" value="ECO:0007669"/>
    <property type="project" value="UniProtKB-KW"/>
</dbReference>
<evidence type="ECO:0000256" key="1">
    <source>
        <dbReference type="ARBA" id="ARBA00006700"/>
    </source>
</evidence>
<organism evidence="7">
    <name type="scientific">Gloeochaete wittrockiana</name>
    <dbReference type="NCBI Taxonomy" id="38269"/>
    <lineage>
        <taxon>Eukaryota</taxon>
        <taxon>Glaucocystophyceae</taxon>
        <taxon>Gloeochaetales</taxon>
        <taxon>Gloeochaetaceae</taxon>
        <taxon>Gloeochaete</taxon>
    </lineage>
</organism>
<keyword evidence="2" id="KW-0699">rRNA-binding</keyword>
<gene>
    <name evidence="7" type="primary">rpl23</name>
</gene>
<dbReference type="AlphaFoldDB" id="A0A3G1IVY8"/>
<dbReference type="InterPro" id="IPR012677">
    <property type="entry name" value="Nucleotide-bd_a/b_plait_sf"/>
</dbReference>
<evidence type="ECO:0000256" key="4">
    <source>
        <dbReference type="ARBA" id="ARBA00022980"/>
    </source>
</evidence>
<sequence length="102" mass="11967">MKTIANEIVRLIQKPIWTSKSYRLCEEKQLVFNIDSKATKLMIKEAVELIFSVKVDNVNTYYLPKKVSRLKRGLNKYKKQKRAIIKLKPDQELFLIPTSLKA</sequence>
<dbReference type="InterPro" id="IPR013025">
    <property type="entry name" value="Ribosomal_uL23-like"/>
</dbReference>
<proteinExistence type="inferred from homology"/>
<reference evidence="7" key="1">
    <citation type="submission" date="2017-05" db="EMBL/GenBank/DDBJ databases">
        <title>Plastid comparative genomics reveals ancient divergence between Glaucophyte genera.</title>
        <authorList>
            <person name="Figueroa-Martinez F.J."/>
            <person name="Jackson C."/>
            <person name="Reyes-Prieto A."/>
        </authorList>
    </citation>
    <scope>NUCLEOTIDE SEQUENCE</scope>
    <source>
        <strain evidence="7">SAG 46.84</strain>
    </source>
</reference>
<keyword evidence="7" id="KW-0934">Plastid</keyword>
<accession>A0A3G1IVY8</accession>
<keyword evidence="3" id="KW-0694">RNA-binding</keyword>
<evidence type="ECO:0000256" key="5">
    <source>
        <dbReference type="ARBA" id="ARBA00023274"/>
    </source>
</evidence>
<dbReference type="SUPFAM" id="SSF54189">
    <property type="entry name" value="Ribosomal proteins S24e, L23 and L15e"/>
    <property type="match status" value="1"/>
</dbReference>
<dbReference type="PROSITE" id="PS00050">
    <property type="entry name" value="RIBOSOMAL_L23"/>
    <property type="match status" value="1"/>
</dbReference>
<comment type="similarity">
    <text evidence="1 6">Belongs to the universal ribosomal protein uL23 family.</text>
</comment>
<evidence type="ECO:0000313" key="7">
    <source>
        <dbReference type="EMBL" id="ASQ40215.1"/>
    </source>
</evidence>
<dbReference type="GO" id="GO:0003735">
    <property type="term" value="F:structural constituent of ribosome"/>
    <property type="evidence" value="ECO:0007669"/>
    <property type="project" value="InterPro"/>
</dbReference>
<evidence type="ECO:0000256" key="2">
    <source>
        <dbReference type="ARBA" id="ARBA00022730"/>
    </source>
</evidence>
<dbReference type="InterPro" id="IPR012678">
    <property type="entry name" value="Ribosomal_uL23/eL15/eS24_sf"/>
</dbReference>
<evidence type="ECO:0000256" key="6">
    <source>
        <dbReference type="RuleBase" id="RU003934"/>
    </source>
</evidence>
<dbReference type="GO" id="GO:0005840">
    <property type="term" value="C:ribosome"/>
    <property type="evidence" value="ECO:0007669"/>
    <property type="project" value="UniProtKB-KW"/>
</dbReference>
<keyword evidence="4 6" id="KW-0689">Ribosomal protein</keyword>
<dbReference type="PANTHER" id="PTHR11620">
    <property type="entry name" value="60S RIBOSOMAL PROTEIN L23A"/>
    <property type="match status" value="1"/>
</dbReference>